<proteinExistence type="predicted"/>
<evidence type="ECO:0000256" key="3">
    <source>
        <dbReference type="ARBA" id="ARBA00023163"/>
    </source>
</evidence>
<dbReference type="PANTHER" id="PTHR30136">
    <property type="entry name" value="HELIX-TURN-HELIX TRANSCRIPTIONAL REGULATOR, ICLR FAMILY"/>
    <property type="match status" value="1"/>
</dbReference>
<dbReference type="CDD" id="cd00090">
    <property type="entry name" value="HTH_ARSR"/>
    <property type="match status" value="1"/>
</dbReference>
<dbReference type="EMBL" id="SHKI01000004">
    <property type="protein sequence ID" value="RZT66140.1"/>
    <property type="molecule type" value="Genomic_DNA"/>
</dbReference>
<dbReference type="InterPro" id="IPR036390">
    <property type="entry name" value="WH_DNA-bd_sf"/>
</dbReference>
<feature type="domain" description="IclR-ED" evidence="5">
    <location>
        <begin position="60"/>
        <end position="257"/>
    </location>
</feature>
<organism evidence="6 7">
    <name type="scientific">Leucobacter luti</name>
    <dbReference type="NCBI Taxonomy" id="340320"/>
    <lineage>
        <taxon>Bacteria</taxon>
        <taxon>Bacillati</taxon>
        <taxon>Actinomycetota</taxon>
        <taxon>Actinomycetes</taxon>
        <taxon>Micrococcales</taxon>
        <taxon>Microbacteriaceae</taxon>
        <taxon>Leucobacter</taxon>
    </lineage>
</organism>
<evidence type="ECO:0000313" key="7">
    <source>
        <dbReference type="Proteomes" id="UP000291832"/>
    </source>
</evidence>
<dbReference type="InterPro" id="IPR050707">
    <property type="entry name" value="HTH_MetabolicPath_Reg"/>
</dbReference>
<evidence type="ECO:0000256" key="2">
    <source>
        <dbReference type="ARBA" id="ARBA00023125"/>
    </source>
</evidence>
<dbReference type="InterPro" id="IPR005471">
    <property type="entry name" value="Tscrpt_reg_IclR_N"/>
</dbReference>
<dbReference type="PANTHER" id="PTHR30136:SF35">
    <property type="entry name" value="HTH-TYPE TRANSCRIPTIONAL REGULATOR RV1719"/>
    <property type="match status" value="1"/>
</dbReference>
<evidence type="ECO:0000259" key="5">
    <source>
        <dbReference type="PROSITE" id="PS51078"/>
    </source>
</evidence>
<dbReference type="Pfam" id="PF09339">
    <property type="entry name" value="HTH_IclR"/>
    <property type="match status" value="1"/>
</dbReference>
<dbReference type="SUPFAM" id="SSF46785">
    <property type="entry name" value="Winged helix' DNA-binding domain"/>
    <property type="match status" value="1"/>
</dbReference>
<dbReference type="GO" id="GO:0003700">
    <property type="term" value="F:DNA-binding transcription factor activity"/>
    <property type="evidence" value="ECO:0007669"/>
    <property type="project" value="TreeGrafter"/>
</dbReference>
<accession>A0A4Q7U084</accession>
<evidence type="ECO:0000259" key="4">
    <source>
        <dbReference type="PROSITE" id="PS51077"/>
    </source>
</evidence>
<keyword evidence="1" id="KW-0805">Transcription regulation</keyword>
<dbReference type="InterPro" id="IPR014757">
    <property type="entry name" value="Tscrpt_reg_IclR_C"/>
</dbReference>
<dbReference type="PROSITE" id="PS51078">
    <property type="entry name" value="ICLR_ED"/>
    <property type="match status" value="1"/>
</dbReference>
<dbReference type="Pfam" id="PF01614">
    <property type="entry name" value="IclR_C"/>
    <property type="match status" value="1"/>
</dbReference>
<dbReference type="GO" id="GO:0003677">
    <property type="term" value="F:DNA binding"/>
    <property type="evidence" value="ECO:0007669"/>
    <property type="project" value="UniProtKB-KW"/>
</dbReference>
<keyword evidence="3" id="KW-0804">Transcription</keyword>
<dbReference type="InterPro" id="IPR036388">
    <property type="entry name" value="WH-like_DNA-bd_sf"/>
</dbReference>
<protein>
    <submittedName>
        <fullName evidence="6">IclR family transcriptional regulator</fullName>
    </submittedName>
</protein>
<keyword evidence="7" id="KW-1185">Reference proteome</keyword>
<dbReference type="SUPFAM" id="SSF55781">
    <property type="entry name" value="GAF domain-like"/>
    <property type="match status" value="1"/>
</dbReference>
<reference evidence="6 7" key="1">
    <citation type="journal article" date="2015" name="Stand. Genomic Sci.">
        <title>Genomic Encyclopedia of Bacterial and Archaeal Type Strains, Phase III: the genomes of soil and plant-associated and newly described type strains.</title>
        <authorList>
            <person name="Whitman W.B."/>
            <person name="Woyke T."/>
            <person name="Klenk H.P."/>
            <person name="Zhou Y."/>
            <person name="Lilburn T.G."/>
            <person name="Beck B.J."/>
            <person name="De Vos P."/>
            <person name="Vandamme P."/>
            <person name="Eisen J.A."/>
            <person name="Garrity G."/>
            <person name="Hugenholtz P."/>
            <person name="Kyrpides N.C."/>
        </authorList>
    </citation>
    <scope>NUCLEOTIDE SEQUENCE [LARGE SCALE GENOMIC DNA]</scope>
    <source>
        <strain evidence="6 7">RF6</strain>
    </source>
</reference>
<dbReference type="RefSeq" id="WP_130453754.1">
    <property type="nucleotide sequence ID" value="NZ_QYAG01000001.1"/>
</dbReference>
<dbReference type="PROSITE" id="PS51077">
    <property type="entry name" value="HTH_ICLR"/>
    <property type="match status" value="1"/>
</dbReference>
<dbReference type="Proteomes" id="UP000291832">
    <property type="component" value="Unassembled WGS sequence"/>
</dbReference>
<evidence type="ECO:0000313" key="6">
    <source>
        <dbReference type="EMBL" id="RZT66140.1"/>
    </source>
</evidence>
<sequence>MADTLHSVTKALEVLHLLRARGPLRLSDIAAELGVGASTAHRLVATLREQRFVRQEADGKRYELGSAMLFTSAVSALEHCVAVSEPVMRDLQRSSEETVHLTVLKGPICLFAASVESQRPVRVTSRVGQGPLAHTAAGGKVLLAALAPDRLGELYRRAPLGGPTPEAITDPDELVAELAAVAEQGYARNLGESEPDMYALAVPVRRPNAEVISSLTVAAPLSRMGAGARGGALSARERQLLGLLRSSAANIEAMLAY</sequence>
<feature type="domain" description="HTH iclR-type" evidence="4">
    <location>
        <begin position="5"/>
        <end position="66"/>
    </location>
</feature>
<dbReference type="AlphaFoldDB" id="A0A4Q7U084"/>
<keyword evidence="2" id="KW-0238">DNA-binding</keyword>
<dbReference type="InterPro" id="IPR029016">
    <property type="entry name" value="GAF-like_dom_sf"/>
</dbReference>
<dbReference type="OrthoDB" id="7274111at2"/>
<evidence type="ECO:0000256" key="1">
    <source>
        <dbReference type="ARBA" id="ARBA00023015"/>
    </source>
</evidence>
<dbReference type="InterPro" id="IPR011991">
    <property type="entry name" value="ArsR-like_HTH"/>
</dbReference>
<gene>
    <name evidence="6" type="ORF">EV139_1569</name>
</gene>
<name>A0A4Q7U084_9MICO</name>
<dbReference type="Gene3D" id="1.10.10.10">
    <property type="entry name" value="Winged helix-like DNA-binding domain superfamily/Winged helix DNA-binding domain"/>
    <property type="match status" value="1"/>
</dbReference>
<dbReference type="SMART" id="SM00346">
    <property type="entry name" value="HTH_ICLR"/>
    <property type="match status" value="1"/>
</dbReference>
<dbReference type="Gene3D" id="3.30.450.40">
    <property type="match status" value="1"/>
</dbReference>
<comment type="caution">
    <text evidence="6">The sequence shown here is derived from an EMBL/GenBank/DDBJ whole genome shotgun (WGS) entry which is preliminary data.</text>
</comment>
<dbReference type="GO" id="GO:0045892">
    <property type="term" value="P:negative regulation of DNA-templated transcription"/>
    <property type="evidence" value="ECO:0007669"/>
    <property type="project" value="TreeGrafter"/>
</dbReference>